<keyword evidence="1" id="KW-1133">Transmembrane helix</keyword>
<dbReference type="OrthoDB" id="5084290at2"/>
<feature type="domain" description="LysM" evidence="2">
    <location>
        <begin position="59"/>
        <end position="109"/>
    </location>
</feature>
<evidence type="ECO:0000259" key="2">
    <source>
        <dbReference type="PROSITE" id="PS51782"/>
    </source>
</evidence>
<dbReference type="PROSITE" id="PS51782">
    <property type="entry name" value="LYSM"/>
    <property type="match status" value="1"/>
</dbReference>
<keyword evidence="1" id="KW-0812">Transmembrane</keyword>
<keyword evidence="4" id="KW-1185">Reference proteome</keyword>
<evidence type="ECO:0000313" key="4">
    <source>
        <dbReference type="Proteomes" id="UP000216454"/>
    </source>
</evidence>
<feature type="transmembrane region" description="Helical" evidence="1">
    <location>
        <begin position="26"/>
        <end position="47"/>
    </location>
</feature>
<dbReference type="Gene3D" id="3.10.350.10">
    <property type="entry name" value="LysM domain"/>
    <property type="match status" value="1"/>
</dbReference>
<dbReference type="InterPro" id="IPR018392">
    <property type="entry name" value="LysM"/>
</dbReference>
<organism evidence="3 4">
    <name type="scientific">Pseudoscardovia suis</name>
    <dbReference type="NCBI Taxonomy" id="987063"/>
    <lineage>
        <taxon>Bacteria</taxon>
        <taxon>Bacillati</taxon>
        <taxon>Actinomycetota</taxon>
        <taxon>Actinomycetes</taxon>
        <taxon>Bifidobacteriales</taxon>
        <taxon>Bifidobacteriaceae</taxon>
        <taxon>Pseudoscardovia</taxon>
    </lineage>
</organism>
<dbReference type="SUPFAM" id="SSF54106">
    <property type="entry name" value="LysM domain"/>
    <property type="match status" value="1"/>
</dbReference>
<gene>
    <name evidence="3" type="ORF">PSSU_0446</name>
</gene>
<accession>A0A261F160</accession>
<evidence type="ECO:0000313" key="3">
    <source>
        <dbReference type="EMBL" id="OZG52828.1"/>
    </source>
</evidence>
<dbReference type="InterPro" id="IPR036779">
    <property type="entry name" value="LysM_dom_sf"/>
</dbReference>
<evidence type="ECO:0000256" key="1">
    <source>
        <dbReference type="SAM" id="Phobius"/>
    </source>
</evidence>
<protein>
    <submittedName>
        <fullName evidence="3">LysM domain-containing protein</fullName>
    </submittedName>
</protein>
<proteinExistence type="predicted"/>
<dbReference type="AlphaFoldDB" id="A0A261F160"/>
<keyword evidence="1" id="KW-0472">Membrane</keyword>
<dbReference type="SMART" id="SM00257">
    <property type="entry name" value="LysM"/>
    <property type="match status" value="1"/>
</dbReference>
<sequence>MIHNFRSDIVRNLHAHVSQATRQGKLVLTFAVVFVIAVAAAVIAPLGSASSTEAPQQVEVRQVQPGDTLWQFAEEITPPGGDVRDSVNELEKLNDMDSAAVYPGQRLVIPIR</sequence>
<comment type="caution">
    <text evidence="3">The sequence shown here is derived from an EMBL/GenBank/DDBJ whole genome shotgun (WGS) entry which is preliminary data.</text>
</comment>
<name>A0A261F160_9BIFI</name>
<dbReference type="Proteomes" id="UP000216454">
    <property type="component" value="Unassembled WGS sequence"/>
</dbReference>
<dbReference type="CDD" id="cd00118">
    <property type="entry name" value="LysM"/>
    <property type="match status" value="1"/>
</dbReference>
<dbReference type="Pfam" id="PF01476">
    <property type="entry name" value="LysM"/>
    <property type="match status" value="1"/>
</dbReference>
<dbReference type="EMBL" id="MWWQ01000005">
    <property type="protein sequence ID" value="OZG52828.1"/>
    <property type="molecule type" value="Genomic_DNA"/>
</dbReference>
<dbReference type="RefSeq" id="WP_094690766.1">
    <property type="nucleotide sequence ID" value="NZ_MWWQ01000005.1"/>
</dbReference>
<reference evidence="3 4" key="1">
    <citation type="journal article" date="2017" name="BMC Genomics">
        <title>Comparative genomic and phylogenomic analyses of the Bifidobacteriaceae family.</title>
        <authorList>
            <person name="Lugli G.A."/>
            <person name="Milani C."/>
            <person name="Turroni F."/>
            <person name="Duranti S."/>
            <person name="Mancabelli L."/>
            <person name="Mangifesta M."/>
            <person name="Ferrario C."/>
            <person name="Modesto M."/>
            <person name="Mattarelli P."/>
            <person name="Jiri K."/>
            <person name="van Sinderen D."/>
            <person name="Ventura M."/>
        </authorList>
    </citation>
    <scope>NUCLEOTIDE SEQUENCE [LARGE SCALE GENOMIC DNA]</scope>
    <source>
        <strain evidence="3 4">DSM 24744</strain>
    </source>
</reference>